<evidence type="ECO:0000256" key="5">
    <source>
        <dbReference type="ARBA" id="ARBA00038359"/>
    </source>
</evidence>
<dbReference type="Proteomes" id="UP001172155">
    <property type="component" value="Unassembled WGS sequence"/>
</dbReference>
<dbReference type="GO" id="GO:0016020">
    <property type="term" value="C:membrane"/>
    <property type="evidence" value="ECO:0007669"/>
    <property type="project" value="UniProtKB-SubCell"/>
</dbReference>
<evidence type="ECO:0000259" key="8">
    <source>
        <dbReference type="Pfam" id="PF20684"/>
    </source>
</evidence>
<feature type="region of interest" description="Disordered" evidence="6">
    <location>
        <begin position="220"/>
        <end position="269"/>
    </location>
</feature>
<organism evidence="9 10">
    <name type="scientific">Schizothecium vesticola</name>
    <dbReference type="NCBI Taxonomy" id="314040"/>
    <lineage>
        <taxon>Eukaryota</taxon>
        <taxon>Fungi</taxon>
        <taxon>Dikarya</taxon>
        <taxon>Ascomycota</taxon>
        <taxon>Pezizomycotina</taxon>
        <taxon>Sordariomycetes</taxon>
        <taxon>Sordariomycetidae</taxon>
        <taxon>Sordariales</taxon>
        <taxon>Schizotheciaceae</taxon>
        <taxon>Schizothecium</taxon>
    </lineage>
</organism>
<name>A0AA40BTD2_9PEZI</name>
<feature type="transmembrane region" description="Helical" evidence="7">
    <location>
        <begin position="54"/>
        <end position="74"/>
    </location>
</feature>
<keyword evidence="10" id="KW-1185">Reference proteome</keyword>
<dbReference type="EMBL" id="JAUKUD010000006">
    <property type="protein sequence ID" value="KAK0740039.1"/>
    <property type="molecule type" value="Genomic_DNA"/>
</dbReference>
<protein>
    <recommendedName>
        <fullName evidence="8">Rhodopsin domain-containing protein</fullName>
    </recommendedName>
</protein>
<feature type="non-terminal residue" evidence="9">
    <location>
        <position position="269"/>
    </location>
</feature>
<evidence type="ECO:0000256" key="1">
    <source>
        <dbReference type="ARBA" id="ARBA00004141"/>
    </source>
</evidence>
<evidence type="ECO:0000256" key="7">
    <source>
        <dbReference type="SAM" id="Phobius"/>
    </source>
</evidence>
<comment type="similarity">
    <text evidence="5">Belongs to the SAT4 family.</text>
</comment>
<dbReference type="PANTHER" id="PTHR33048">
    <property type="entry name" value="PTH11-LIKE INTEGRAL MEMBRANE PROTEIN (AFU_ORTHOLOGUE AFUA_5G11245)"/>
    <property type="match status" value="1"/>
</dbReference>
<accession>A0AA40BTD2</accession>
<keyword evidence="3 7" id="KW-1133">Transmembrane helix</keyword>
<feature type="transmembrane region" description="Helical" evidence="7">
    <location>
        <begin position="86"/>
        <end position="107"/>
    </location>
</feature>
<evidence type="ECO:0000256" key="6">
    <source>
        <dbReference type="SAM" id="MobiDB-lite"/>
    </source>
</evidence>
<evidence type="ECO:0000313" key="10">
    <source>
        <dbReference type="Proteomes" id="UP001172155"/>
    </source>
</evidence>
<proteinExistence type="inferred from homology"/>
<dbReference type="AlphaFoldDB" id="A0AA40BTD2"/>
<comment type="caution">
    <text evidence="9">The sequence shown here is derived from an EMBL/GenBank/DDBJ whole genome shotgun (WGS) entry which is preliminary data.</text>
</comment>
<comment type="subcellular location">
    <subcellularLocation>
        <location evidence="1">Membrane</location>
        <topology evidence="1">Multi-pass membrane protein</topology>
    </subcellularLocation>
</comment>
<reference evidence="9" key="1">
    <citation type="submission" date="2023-06" db="EMBL/GenBank/DDBJ databases">
        <title>Genome-scale phylogeny and comparative genomics of the fungal order Sordariales.</title>
        <authorList>
            <consortium name="Lawrence Berkeley National Laboratory"/>
            <person name="Hensen N."/>
            <person name="Bonometti L."/>
            <person name="Westerberg I."/>
            <person name="Brannstrom I.O."/>
            <person name="Guillou S."/>
            <person name="Cros-Aarteil S."/>
            <person name="Calhoun S."/>
            <person name="Haridas S."/>
            <person name="Kuo A."/>
            <person name="Mondo S."/>
            <person name="Pangilinan J."/>
            <person name="Riley R."/>
            <person name="LaButti K."/>
            <person name="Andreopoulos B."/>
            <person name="Lipzen A."/>
            <person name="Chen C."/>
            <person name="Yanf M."/>
            <person name="Daum C."/>
            <person name="Ng V."/>
            <person name="Clum A."/>
            <person name="Steindorff A."/>
            <person name="Ohm R."/>
            <person name="Martin F."/>
            <person name="Silar P."/>
            <person name="Natvig D."/>
            <person name="Lalanne C."/>
            <person name="Gautier V."/>
            <person name="Ament-velasquez S.L."/>
            <person name="Kruys A."/>
            <person name="Hutchinson M.I."/>
            <person name="Powell A.J."/>
            <person name="Barry K."/>
            <person name="Miller A.N."/>
            <person name="Grigoriev I.V."/>
            <person name="Debuchy R."/>
            <person name="Gladieux P."/>
            <person name="Thoren M.H."/>
            <person name="Johannesson H."/>
        </authorList>
    </citation>
    <scope>NUCLEOTIDE SEQUENCE</scope>
    <source>
        <strain evidence="9">SMH3187-1</strain>
    </source>
</reference>
<evidence type="ECO:0000256" key="3">
    <source>
        <dbReference type="ARBA" id="ARBA00022989"/>
    </source>
</evidence>
<feature type="domain" description="Rhodopsin" evidence="8">
    <location>
        <begin position="5"/>
        <end position="151"/>
    </location>
</feature>
<dbReference type="InterPro" id="IPR049326">
    <property type="entry name" value="Rhodopsin_dom_fungi"/>
</dbReference>
<evidence type="ECO:0000256" key="4">
    <source>
        <dbReference type="ARBA" id="ARBA00023136"/>
    </source>
</evidence>
<gene>
    <name evidence="9" type="ORF">B0T18DRAFT_417099</name>
</gene>
<feature type="transmembrane region" description="Helical" evidence="7">
    <location>
        <begin position="127"/>
        <end position="149"/>
    </location>
</feature>
<evidence type="ECO:0000256" key="2">
    <source>
        <dbReference type="ARBA" id="ARBA00022692"/>
    </source>
</evidence>
<dbReference type="PANTHER" id="PTHR33048:SF47">
    <property type="entry name" value="INTEGRAL MEMBRANE PROTEIN-RELATED"/>
    <property type="match status" value="1"/>
</dbReference>
<dbReference type="InterPro" id="IPR052337">
    <property type="entry name" value="SAT4-like"/>
</dbReference>
<dbReference type="Pfam" id="PF20684">
    <property type="entry name" value="Fung_rhodopsin"/>
    <property type="match status" value="1"/>
</dbReference>
<sequence length="269" mass="30016">MSFEKRFCYVIIAILIAQSLSMVGTHLALCRPFYSLWTPNVPDMVCLDRTKVYYAQLSMTIVMDFSVLVAPLFILRHLRLPWVQKLMILVVLSFGGMACIISVLRLLTVVQSTQSTDSTYDKVGSALYGVIEPNLGIFCASIVTLRPLFNRIAPHLSRRLGIRQDNDAYANGGREHQGNGGAGPPRKRWFGRSAMFSFITMSSARRSRADKDFVMLSSDLSSSGAASRGGGWRRRGKRWCSSLPQRQGWEQGKRMKRLSSTGPTGREGP</sequence>
<evidence type="ECO:0000313" key="9">
    <source>
        <dbReference type="EMBL" id="KAK0740039.1"/>
    </source>
</evidence>
<keyword evidence="4 7" id="KW-0472">Membrane</keyword>
<keyword evidence="2 7" id="KW-0812">Transmembrane</keyword>